<name>A0AAD7TFD1_9APHY</name>
<dbReference type="InterPro" id="IPR032675">
    <property type="entry name" value="LRR_dom_sf"/>
</dbReference>
<proteinExistence type="predicted"/>
<evidence type="ECO:0000313" key="2">
    <source>
        <dbReference type="Proteomes" id="UP001215151"/>
    </source>
</evidence>
<protein>
    <submittedName>
        <fullName evidence="1">Uncharacterized protein</fullName>
    </submittedName>
</protein>
<accession>A0AAD7TFD1</accession>
<keyword evidence="2" id="KW-1185">Reference proteome</keyword>
<dbReference type="Proteomes" id="UP001215151">
    <property type="component" value="Unassembled WGS sequence"/>
</dbReference>
<reference evidence="1" key="1">
    <citation type="submission" date="2022-11" db="EMBL/GenBank/DDBJ databases">
        <title>Genome Sequence of Cubamyces cubensis.</title>
        <authorList>
            <person name="Buettner E."/>
        </authorList>
    </citation>
    <scope>NUCLEOTIDE SEQUENCE</scope>
    <source>
        <strain evidence="1">MPL-01</strain>
    </source>
</reference>
<dbReference type="EMBL" id="JAPEVG010000918">
    <property type="protein sequence ID" value="KAJ8454661.1"/>
    <property type="molecule type" value="Genomic_DNA"/>
</dbReference>
<sequence>MSISIDQAVLGEEDLALSSLFSCLSSVFASLESLTIDADSDLELVDNWLMASDYETRLLNLSDIRALQRLEIHPSSDTISKKFVRMCEGMRLRSLTLSIDNSVPGLSTANDPPSPLRATLRELRLSGNPHILVDFIEYVVGPALEVLGLQFDDIESMHEVRVMLERIVARISPHATRFSLTLDGIHDEIPQEMQKVLAAELLRPLLPKSCLTHVVLHLKYKRKYGLFTQQDMTDLTDAWPNLVELRIYDTHPQPPYNDDWPAPSVADLMRFAQRHPRLEHLVLPSLDAAADSLPALHEVPQLSHRLEILRIHTITGYPYYRTTFALAQILDRLFPNLDLCRPQFEGPRGFGNKVDVWDDVERALLALQTGRRGGCVV</sequence>
<organism evidence="1 2">
    <name type="scientific">Trametes cubensis</name>
    <dbReference type="NCBI Taxonomy" id="1111947"/>
    <lineage>
        <taxon>Eukaryota</taxon>
        <taxon>Fungi</taxon>
        <taxon>Dikarya</taxon>
        <taxon>Basidiomycota</taxon>
        <taxon>Agaricomycotina</taxon>
        <taxon>Agaricomycetes</taxon>
        <taxon>Polyporales</taxon>
        <taxon>Polyporaceae</taxon>
        <taxon>Trametes</taxon>
    </lineage>
</organism>
<gene>
    <name evidence="1" type="ORF">ONZ51_g12900</name>
</gene>
<dbReference type="Gene3D" id="3.80.10.10">
    <property type="entry name" value="Ribonuclease Inhibitor"/>
    <property type="match status" value="1"/>
</dbReference>
<dbReference type="AlphaFoldDB" id="A0AAD7TFD1"/>
<evidence type="ECO:0000313" key="1">
    <source>
        <dbReference type="EMBL" id="KAJ8454661.1"/>
    </source>
</evidence>
<comment type="caution">
    <text evidence="1">The sequence shown here is derived from an EMBL/GenBank/DDBJ whole genome shotgun (WGS) entry which is preliminary data.</text>
</comment>